<evidence type="ECO:0000256" key="2">
    <source>
        <dbReference type="SAM" id="MobiDB-lite"/>
    </source>
</evidence>
<dbReference type="STRING" id="623744.A0A553PW03"/>
<feature type="region of interest" description="Disordered" evidence="2">
    <location>
        <begin position="506"/>
        <end position="538"/>
    </location>
</feature>
<reference evidence="3 4" key="1">
    <citation type="journal article" date="2019" name="Sci. Data">
        <title>Hybrid genome assembly and annotation of Danionella translucida.</title>
        <authorList>
            <person name="Kadobianskyi M."/>
            <person name="Schulze L."/>
            <person name="Schuelke M."/>
            <person name="Judkewitz B."/>
        </authorList>
    </citation>
    <scope>NUCLEOTIDE SEQUENCE [LARGE SCALE GENOMIC DNA]</scope>
    <source>
        <strain evidence="3 4">Bolton</strain>
    </source>
</reference>
<dbReference type="AlphaFoldDB" id="A0A553PW03"/>
<proteinExistence type="predicted"/>
<evidence type="ECO:0000256" key="1">
    <source>
        <dbReference type="SAM" id="Coils"/>
    </source>
</evidence>
<evidence type="ECO:0000313" key="4">
    <source>
        <dbReference type="Proteomes" id="UP000316079"/>
    </source>
</evidence>
<sequence length="538" mass="63470">METMRLEKKTLKNELEREQTCRLHLRSRFGLQQKLLQEALVLLQGSRKEMAAMKKQFTHILETWENSKALIQESCISVDAECADLKQEVKDLHLELKRFEQEVPNLRSCLDEANNQILQMENEARKHTLLQNKNQEAQALIQGLVEEVKTHANEEKRIKKLLEMKSAEREDLQVLWREQTTTIERLSQELREKEESFLSLNEELLGWKQKEEEANFRLEKAQIEAKELKAVRCKLQQESVELQRIHMEELERLEESFKIRLKVAEEHNSKMEAFLQNKQAEQDKQLKELEVELRREAEIELDIQRQKNLELLSKYQTETQQLQNKIPSLIDSATQLLHEELVKLQHRVEEQQEEMQCFCDSATQRQQELLQERRTGEEQLQTIQLDLWQKIQEMNEAQSHIQQLREEKVILEEEKLFLEETVRRECEEREELTATLVQLKQLMAIKQPFRKPQEFHPHTQLFKPQMDLSNKHLTSLPSCPQIPKHSTSPTLCSRQRWTFLSSEAVGGSRLPSTLPTISRDRSSSVKNGASDRSGPEKL</sequence>
<dbReference type="OrthoDB" id="10256467at2759"/>
<feature type="coiled-coil region" evidence="1">
    <location>
        <begin position="387"/>
        <end position="442"/>
    </location>
</feature>
<evidence type="ECO:0000313" key="3">
    <source>
        <dbReference type="EMBL" id="TRY81850.1"/>
    </source>
</evidence>
<comment type="caution">
    <text evidence="3">The sequence shown here is derived from an EMBL/GenBank/DDBJ whole genome shotgun (WGS) entry which is preliminary data.</text>
</comment>
<accession>A0A553PW03</accession>
<gene>
    <name evidence="3" type="ORF">DNTS_011415</name>
</gene>
<dbReference type="PANTHER" id="PTHR34251">
    <property type="entry name" value="LEUCINE-, GLUTAMATE- AND LYSINE-RICH PROTEIN 1"/>
    <property type="match status" value="1"/>
</dbReference>
<organism evidence="3 4">
    <name type="scientific">Danionella cerebrum</name>
    <dbReference type="NCBI Taxonomy" id="2873325"/>
    <lineage>
        <taxon>Eukaryota</taxon>
        <taxon>Metazoa</taxon>
        <taxon>Chordata</taxon>
        <taxon>Craniata</taxon>
        <taxon>Vertebrata</taxon>
        <taxon>Euteleostomi</taxon>
        <taxon>Actinopterygii</taxon>
        <taxon>Neopterygii</taxon>
        <taxon>Teleostei</taxon>
        <taxon>Ostariophysi</taxon>
        <taxon>Cypriniformes</taxon>
        <taxon>Danionidae</taxon>
        <taxon>Danioninae</taxon>
        <taxon>Danionella</taxon>
    </lineage>
</organism>
<feature type="coiled-coil region" evidence="1">
    <location>
        <begin position="82"/>
        <end position="354"/>
    </location>
</feature>
<dbReference type="PANTHER" id="PTHR34251:SF1">
    <property type="entry name" value="LEUCINE, GLUTAMATE AND LYSINE RICH 1"/>
    <property type="match status" value="1"/>
</dbReference>
<dbReference type="InterPro" id="IPR038799">
    <property type="entry name" value="LEKR1"/>
</dbReference>
<protein>
    <submittedName>
        <fullName evidence="3">Uncharacterized protein</fullName>
    </submittedName>
</protein>
<keyword evidence="1" id="KW-0175">Coiled coil</keyword>
<dbReference type="EMBL" id="SRMA01026592">
    <property type="protein sequence ID" value="TRY81850.1"/>
    <property type="molecule type" value="Genomic_DNA"/>
</dbReference>
<dbReference type="Proteomes" id="UP000316079">
    <property type="component" value="Unassembled WGS sequence"/>
</dbReference>
<keyword evidence="4" id="KW-1185">Reference proteome</keyword>
<name>A0A553PW03_9TELE</name>